<dbReference type="GO" id="GO:0004252">
    <property type="term" value="F:serine-type endopeptidase activity"/>
    <property type="evidence" value="ECO:0007669"/>
    <property type="project" value="InterPro"/>
</dbReference>
<dbReference type="EMBL" id="CP016268">
    <property type="protein sequence ID" value="ANO51956.1"/>
    <property type="molecule type" value="Genomic_DNA"/>
</dbReference>
<evidence type="ECO:0000256" key="1">
    <source>
        <dbReference type="ARBA" id="ARBA00002558"/>
    </source>
</evidence>
<dbReference type="SUPFAM" id="SSF50156">
    <property type="entry name" value="PDZ domain-like"/>
    <property type="match status" value="3"/>
</dbReference>
<evidence type="ECO:0000256" key="2">
    <source>
        <dbReference type="ARBA" id="ARBA00020338"/>
    </source>
</evidence>
<dbReference type="AlphaFoldDB" id="A0A193LHL0"/>
<dbReference type="Pfam" id="PF12812">
    <property type="entry name" value="PDZ_1"/>
    <property type="match status" value="1"/>
</dbReference>
<dbReference type="PRINTS" id="PR00834">
    <property type="entry name" value="PROTEASES2C"/>
</dbReference>
<evidence type="ECO:0000259" key="5">
    <source>
        <dbReference type="PROSITE" id="PS50106"/>
    </source>
</evidence>
<name>A0A193LHL0_9GAMM</name>
<reference evidence="6 7" key="1">
    <citation type="submission" date="2016-06" db="EMBL/GenBank/DDBJ databases">
        <title>Complete genome sequence of a deep-branching marine Gamma Proteobacterium Woeseia oceani type strain XK5.</title>
        <authorList>
            <person name="Mu D."/>
            <person name="Du Z."/>
        </authorList>
    </citation>
    <scope>NUCLEOTIDE SEQUENCE [LARGE SCALE GENOMIC DNA]</scope>
    <source>
        <strain evidence="6 7">XK5</strain>
    </source>
</reference>
<dbReference type="Gene3D" id="2.30.42.10">
    <property type="match status" value="4"/>
</dbReference>
<dbReference type="SUPFAM" id="SSF50494">
    <property type="entry name" value="Trypsin-like serine proteases"/>
    <property type="match status" value="2"/>
</dbReference>
<sequence length="924" mass="100212">MVIAALLVLSGAAQAEEAAWVSTLERISSGVVSIRVDSTRAFDTEWNSSSQATGFVVDAKNGLILTNRHVVTPGPVVAEAVFLNNEEVRLTPIYRDPVHDFGFFSYNPADLKYIEPVELPLVPGAAGIGREIRVVGNDAGEQLSILAGTIARLDRRAPEYGRGKYNDFNTFYFQAASGTSGGSSGSPVINIEGEVVALNAGANNSAASSFFLPLDRIERAMHLLQQGKPVTRGTLQATFVRQTYDELGRLGLQAETEALVRAQDPDQTGMLTVQQVIPGAPADGHLEPGDILLRVDGQLITEFVPLAAVLDDKVGSEVSIELERGGRKVVESLPVTDLHSITPDEFLEFGDAVVNDLSYQQARHYNRSIDGVYVANPGYVLARAAIPRGAIITEVGGKEVTSIDELEAILDGLGDRDRTTVRFKTIDDPRNSTVRSIEMDRTWFPARRCARNDKTGLWPCRELSPGPAESAPVAGSTRFTPQGDARVDAVAPSLVVVNFDLPYTVSGVADRHYYGTGVIVDVERGLVVVDRNTVPVAMGDVGITFAGSLEVRGKVEFIHPLHNLAVVSYDPKLIGDTPVRAAKFDTSKLKSGEKVWVVGLKSNHQLAHQESTVASVDPLILPLSRTMRFRDSNIEGVSLVTAPGDFDGVIVNKRGAVTALYSSFSYQSGAESGQFNRGVESSLIIELLDVVRNARPIYSLETEVSYSPLFAARKMGLDEDWLDRLEKHDPQGRHALSVQRIVAGSPASALLHNGDMILAIDGQTVTSFRELEMATQKPEVDVTVWRDGSALELTIETVALDGNGIQRAVSWAGALLQDPHRAMAAQRGIEPLGVYVAFFSYGSPATRYGLWAGRRIVAIDDTETPDLQSFVDAVAGKQDQSSVRLKTVTWNGAVEVITLKLDNQYWPTYEVRRTPTGWQRADIG</sequence>
<dbReference type="Gene3D" id="2.40.10.10">
    <property type="entry name" value="Trypsin-like serine proteases"/>
    <property type="match status" value="2"/>
</dbReference>
<feature type="domain" description="PDZ" evidence="5">
    <location>
        <begin position="239"/>
        <end position="326"/>
    </location>
</feature>
<dbReference type="STRING" id="1548547.BA177_12755"/>
<dbReference type="GO" id="GO:0006508">
    <property type="term" value="P:proteolysis"/>
    <property type="evidence" value="ECO:0007669"/>
    <property type="project" value="InterPro"/>
</dbReference>
<dbReference type="PANTHER" id="PTHR46366">
    <property type="entry name" value="PRO-APOPTOTIC SERINE PROTEASE NMA111"/>
    <property type="match status" value="1"/>
</dbReference>
<dbReference type="CDD" id="cd06786">
    <property type="entry name" value="cpPDZ1_ScNma111-like"/>
    <property type="match status" value="1"/>
</dbReference>
<accession>A0A193LHL0</accession>
<dbReference type="Gene3D" id="2.40.10.120">
    <property type="match status" value="1"/>
</dbReference>
<dbReference type="InterPro" id="IPR043504">
    <property type="entry name" value="Peptidase_S1_PA_chymotrypsin"/>
</dbReference>
<dbReference type="Pfam" id="PF17820">
    <property type="entry name" value="PDZ_6"/>
    <property type="match status" value="1"/>
</dbReference>
<dbReference type="InterPro" id="IPR036034">
    <property type="entry name" value="PDZ_sf"/>
</dbReference>
<dbReference type="Proteomes" id="UP000092695">
    <property type="component" value="Chromosome"/>
</dbReference>
<feature type="signal peptide" evidence="4">
    <location>
        <begin position="1"/>
        <end position="15"/>
    </location>
</feature>
<dbReference type="PANTHER" id="PTHR46366:SF1">
    <property type="entry name" value="PDZ DOMAIN-CONTAINING PROTEIN C1685.05"/>
    <property type="match status" value="1"/>
</dbReference>
<dbReference type="InterPro" id="IPR025926">
    <property type="entry name" value="PDZ-like_dom"/>
</dbReference>
<dbReference type="PROSITE" id="PS50106">
    <property type="entry name" value="PDZ"/>
    <property type="match status" value="1"/>
</dbReference>
<feature type="chain" id="PRO_5013311917" description="Pro-apoptotic serine protease NMA111" evidence="4">
    <location>
        <begin position="16"/>
        <end position="924"/>
    </location>
</feature>
<comment type="function">
    <text evidence="1">Nuclear serine protease which mediates apoptosis.</text>
</comment>
<dbReference type="InterPro" id="IPR001478">
    <property type="entry name" value="PDZ"/>
</dbReference>
<evidence type="ECO:0000313" key="7">
    <source>
        <dbReference type="Proteomes" id="UP000092695"/>
    </source>
</evidence>
<organism evidence="6 7">
    <name type="scientific">Woeseia oceani</name>
    <dbReference type="NCBI Taxonomy" id="1548547"/>
    <lineage>
        <taxon>Bacteria</taxon>
        <taxon>Pseudomonadati</taxon>
        <taxon>Pseudomonadota</taxon>
        <taxon>Gammaproteobacteria</taxon>
        <taxon>Woeseiales</taxon>
        <taxon>Woeseiaceae</taxon>
        <taxon>Woeseia</taxon>
    </lineage>
</organism>
<dbReference type="Pfam" id="PF00595">
    <property type="entry name" value="PDZ"/>
    <property type="match status" value="1"/>
</dbReference>
<dbReference type="InterPro" id="IPR009003">
    <property type="entry name" value="Peptidase_S1_PA"/>
</dbReference>
<protein>
    <recommendedName>
        <fullName evidence="2">Pro-apoptotic serine protease NMA111</fullName>
    </recommendedName>
    <alternativeName>
        <fullName evidence="3">Pro-apoptotic serine protease nma111</fullName>
    </alternativeName>
</protein>
<keyword evidence="7" id="KW-1185">Reference proteome</keyword>
<dbReference type="InterPro" id="IPR001940">
    <property type="entry name" value="Peptidase_S1C"/>
</dbReference>
<dbReference type="Pfam" id="PF13365">
    <property type="entry name" value="Trypsin_2"/>
    <property type="match status" value="1"/>
</dbReference>
<dbReference type="SMART" id="SM00228">
    <property type="entry name" value="PDZ"/>
    <property type="match status" value="4"/>
</dbReference>
<dbReference type="InterPro" id="IPR041489">
    <property type="entry name" value="PDZ_6"/>
</dbReference>
<keyword evidence="4" id="KW-0732">Signal</keyword>
<dbReference type="RefSeq" id="WP_068616790.1">
    <property type="nucleotide sequence ID" value="NZ_CP016268.1"/>
</dbReference>
<gene>
    <name evidence="6" type="ORF">BA177_12755</name>
</gene>
<proteinExistence type="predicted"/>
<evidence type="ECO:0000256" key="3">
    <source>
        <dbReference type="ARBA" id="ARBA00021524"/>
    </source>
</evidence>
<evidence type="ECO:0000313" key="6">
    <source>
        <dbReference type="EMBL" id="ANO51956.1"/>
    </source>
</evidence>
<dbReference type="KEGG" id="woc:BA177_12755"/>
<evidence type="ECO:0000256" key="4">
    <source>
        <dbReference type="SAM" id="SignalP"/>
    </source>
</evidence>